<keyword evidence="1" id="KW-0472">Membrane</keyword>
<dbReference type="SUPFAM" id="SSF103481">
    <property type="entry name" value="Multidrug resistance efflux transporter EmrE"/>
    <property type="match status" value="2"/>
</dbReference>
<evidence type="ECO:0000313" key="4">
    <source>
        <dbReference type="Proteomes" id="UP000697995"/>
    </source>
</evidence>
<feature type="transmembrane region" description="Helical" evidence="1">
    <location>
        <begin position="265"/>
        <end position="285"/>
    </location>
</feature>
<feature type="transmembrane region" description="Helical" evidence="1">
    <location>
        <begin position="122"/>
        <end position="140"/>
    </location>
</feature>
<comment type="caution">
    <text evidence="3">The sequence shown here is derived from an EMBL/GenBank/DDBJ whole genome shotgun (WGS) entry which is preliminary data.</text>
</comment>
<evidence type="ECO:0000256" key="1">
    <source>
        <dbReference type="SAM" id="Phobius"/>
    </source>
</evidence>
<proteinExistence type="predicted"/>
<feature type="transmembrane region" description="Helical" evidence="1">
    <location>
        <begin position="96"/>
        <end position="115"/>
    </location>
</feature>
<name>A0ABS1CYM3_9PROT</name>
<keyword evidence="1" id="KW-0812">Transmembrane</keyword>
<evidence type="ECO:0000259" key="2">
    <source>
        <dbReference type="Pfam" id="PF00892"/>
    </source>
</evidence>
<keyword evidence="4" id="KW-1185">Reference proteome</keyword>
<feature type="transmembrane region" description="Helical" evidence="1">
    <location>
        <begin position="209"/>
        <end position="228"/>
    </location>
</feature>
<feature type="transmembrane region" description="Helical" evidence="1">
    <location>
        <begin position="240"/>
        <end position="259"/>
    </location>
</feature>
<dbReference type="InterPro" id="IPR000620">
    <property type="entry name" value="EamA_dom"/>
</dbReference>
<sequence length="297" mass="29167">MPATPAAFACVAVTVLLWAAAFPAIRAALAAFPPAELAALRFALASLILLPWLAWARPALPRRADLPRILAAGGLGIAGYNLLLNTGTQAVDAGTASFVVNTAPVFAALLGAALVGERLRPLGWVGIGLSLAGVALIAAGRGGLGFGGGALLVLAAALCQAAQFVLQKPLLARCGALPVTACLIWAGTAMLLPFLPGALAAAAAAPAPALGAAIFLGLGPAALAYVAWSYALARLPVGRAAACLYLVPPLATLLAWSWLGEAPGPGALAGGAVALAGVVLVNAIGRAPAPSSTAKGP</sequence>
<accession>A0ABS1CYM3</accession>
<reference evidence="3 4" key="1">
    <citation type="journal article" date="2020" name="Microorganisms">
        <title>Osmotic Adaptation and Compatible Solute Biosynthesis of Phototrophic Bacteria as Revealed from Genome Analyses.</title>
        <authorList>
            <person name="Imhoff J.F."/>
            <person name="Rahn T."/>
            <person name="Kunzel S."/>
            <person name="Keller A."/>
            <person name="Neulinger S.C."/>
        </authorList>
    </citation>
    <scope>NUCLEOTIDE SEQUENCE [LARGE SCALE GENOMIC DNA]</scope>
    <source>
        <strain evidence="3 4">DSM 15382</strain>
    </source>
</reference>
<dbReference type="Pfam" id="PF00892">
    <property type="entry name" value="EamA"/>
    <property type="match status" value="2"/>
</dbReference>
<feature type="domain" description="EamA" evidence="2">
    <location>
        <begin position="11"/>
        <end position="138"/>
    </location>
</feature>
<dbReference type="EMBL" id="NRSG01000084">
    <property type="protein sequence ID" value="MBK1659122.1"/>
    <property type="molecule type" value="Genomic_DNA"/>
</dbReference>
<feature type="transmembrane region" description="Helical" evidence="1">
    <location>
        <begin position="37"/>
        <end position="54"/>
    </location>
</feature>
<dbReference type="RefSeq" id="WP_133220467.1">
    <property type="nucleotide sequence ID" value="NZ_NRSG01000084.1"/>
</dbReference>
<dbReference type="Proteomes" id="UP000697995">
    <property type="component" value="Unassembled WGS sequence"/>
</dbReference>
<feature type="transmembrane region" description="Helical" evidence="1">
    <location>
        <begin position="178"/>
        <end position="203"/>
    </location>
</feature>
<feature type="domain" description="EamA" evidence="2">
    <location>
        <begin position="149"/>
        <end position="282"/>
    </location>
</feature>
<keyword evidence="1" id="KW-1133">Transmembrane helix</keyword>
<dbReference type="PANTHER" id="PTHR12715:SF4">
    <property type="entry name" value="EAMA DOMAIN-CONTAINING PROTEIN"/>
    <property type="match status" value="1"/>
</dbReference>
<dbReference type="Gene3D" id="1.10.3730.20">
    <property type="match status" value="2"/>
</dbReference>
<evidence type="ECO:0000313" key="3">
    <source>
        <dbReference type="EMBL" id="MBK1659122.1"/>
    </source>
</evidence>
<gene>
    <name evidence="3" type="ORF">CKO45_12850</name>
</gene>
<dbReference type="InterPro" id="IPR052756">
    <property type="entry name" value="Alkyne_AA_exporter"/>
</dbReference>
<feature type="transmembrane region" description="Helical" evidence="1">
    <location>
        <begin position="146"/>
        <end position="166"/>
    </location>
</feature>
<dbReference type="PANTHER" id="PTHR12715">
    <property type="entry name" value="TRANSPORTER, DRUG/METABOLITE EXPORTER FAMILY"/>
    <property type="match status" value="1"/>
</dbReference>
<organism evidence="3 4">
    <name type="scientific">Paracraurococcus ruber</name>
    <dbReference type="NCBI Taxonomy" id="77675"/>
    <lineage>
        <taxon>Bacteria</taxon>
        <taxon>Pseudomonadati</taxon>
        <taxon>Pseudomonadota</taxon>
        <taxon>Alphaproteobacteria</taxon>
        <taxon>Acetobacterales</taxon>
        <taxon>Roseomonadaceae</taxon>
        <taxon>Paracraurococcus</taxon>
    </lineage>
</organism>
<feature type="transmembrane region" description="Helical" evidence="1">
    <location>
        <begin position="66"/>
        <end position="84"/>
    </location>
</feature>
<protein>
    <recommendedName>
        <fullName evidence="2">EamA domain-containing protein</fullName>
    </recommendedName>
</protein>
<dbReference type="InterPro" id="IPR037185">
    <property type="entry name" value="EmrE-like"/>
</dbReference>